<dbReference type="AlphaFoldDB" id="A0A1D3KA27"/>
<reference evidence="2" key="1">
    <citation type="submission" date="2016-07" db="EMBL/GenBank/DDBJ databases">
        <authorList>
            <person name="Florea S."/>
            <person name="Webb J.S."/>
            <person name="Jaromczyk J."/>
            <person name="Schardl C.L."/>
        </authorList>
    </citation>
    <scope>NUCLEOTIDE SEQUENCE [LARGE SCALE GENOMIC DNA]</scope>
    <source>
        <strain evidence="2">1YdBTEX2</strain>
        <plasmid evidence="2">Plasmid pve_Plasmid</plasmid>
    </source>
</reference>
<proteinExistence type="predicted"/>
<accession>A0A1D3KA27</accession>
<dbReference type="Proteomes" id="UP000245431">
    <property type="component" value="Plasmid PVE_plasmid"/>
</dbReference>
<evidence type="ECO:0000313" key="1">
    <source>
        <dbReference type="EMBL" id="SBW85186.1"/>
    </source>
</evidence>
<name>A0A1D3KA27_PSEVE</name>
<protein>
    <submittedName>
        <fullName evidence="1">Molybdopterin oxidoreductase subunit alpha</fullName>
    </submittedName>
</protein>
<geneLocation type="plasmid" evidence="2">
    <name>pve_Plasmid</name>
</geneLocation>
<keyword evidence="1" id="KW-0614">Plasmid</keyword>
<dbReference type="SUPFAM" id="SSF53706">
    <property type="entry name" value="Formate dehydrogenase/DMSO reductase, domains 1-3"/>
    <property type="match status" value="1"/>
</dbReference>
<dbReference type="EMBL" id="LT599585">
    <property type="protein sequence ID" value="SBW85186.1"/>
    <property type="molecule type" value="Genomic_DNA"/>
</dbReference>
<sequence length="146" mass="16328">MSRTSRFHPATRFQPYASPAGGWGALRSVASAWLDSGNALKNIRAMLKTNQNGGFDCPGCAWGDSPEAGAVKFCENGAKAVNWEATRRRVDAAFFARHSVSQLREQSDYWLEYQGRLTEPVRYDAASDRYRPRVCKNAPVNPCYDF</sequence>
<evidence type="ECO:0000313" key="2">
    <source>
        <dbReference type="Proteomes" id="UP000245431"/>
    </source>
</evidence>
<organism evidence="1 2">
    <name type="scientific">Pseudomonas veronii 1YdBTEX2</name>
    <dbReference type="NCBI Taxonomy" id="1295141"/>
    <lineage>
        <taxon>Bacteria</taxon>
        <taxon>Pseudomonadati</taxon>
        <taxon>Pseudomonadota</taxon>
        <taxon>Gammaproteobacteria</taxon>
        <taxon>Pseudomonadales</taxon>
        <taxon>Pseudomonadaceae</taxon>
        <taxon>Pseudomonas</taxon>
    </lineage>
</organism>
<gene>
    <name evidence="1" type="ORF">PVE_P0144</name>
</gene>